<gene>
    <name evidence="2" type="ORF">GGR31_001393</name>
</gene>
<evidence type="ECO:0000256" key="1">
    <source>
        <dbReference type="SAM" id="Phobius"/>
    </source>
</evidence>
<accession>A0ABU1K564</accession>
<reference evidence="2 3" key="1">
    <citation type="submission" date="2023-07" db="EMBL/GenBank/DDBJ databases">
        <title>Genomic Encyclopedia of Type Strains, Phase IV (KMG-IV): sequencing the most valuable type-strain genomes for metagenomic binning, comparative biology and taxonomic classification.</title>
        <authorList>
            <person name="Goeker M."/>
        </authorList>
    </citation>
    <scope>NUCLEOTIDE SEQUENCE [LARGE SCALE GENOMIC DNA]</scope>
    <source>
        <strain evidence="2 3">DSM 102814</strain>
    </source>
</reference>
<evidence type="ECO:0008006" key="4">
    <source>
        <dbReference type="Google" id="ProtNLM"/>
    </source>
</evidence>
<evidence type="ECO:0000313" key="2">
    <source>
        <dbReference type="EMBL" id="MDR6300750.1"/>
    </source>
</evidence>
<dbReference type="RefSeq" id="WP_309727649.1">
    <property type="nucleotide sequence ID" value="NZ_JAVDQA010000003.1"/>
</dbReference>
<evidence type="ECO:0000313" key="3">
    <source>
        <dbReference type="Proteomes" id="UP001257659"/>
    </source>
</evidence>
<organism evidence="2 3">
    <name type="scientific">Mesonia maritima</name>
    <dbReference type="NCBI Taxonomy" id="1793873"/>
    <lineage>
        <taxon>Bacteria</taxon>
        <taxon>Pseudomonadati</taxon>
        <taxon>Bacteroidota</taxon>
        <taxon>Flavobacteriia</taxon>
        <taxon>Flavobacteriales</taxon>
        <taxon>Flavobacteriaceae</taxon>
        <taxon>Mesonia</taxon>
    </lineage>
</organism>
<name>A0ABU1K564_9FLAO</name>
<protein>
    <recommendedName>
        <fullName evidence="4">Anti-sigma factor</fullName>
    </recommendedName>
</protein>
<comment type="caution">
    <text evidence="2">The sequence shown here is derived from an EMBL/GenBank/DDBJ whole genome shotgun (WGS) entry which is preliminary data.</text>
</comment>
<sequence>MERSKIKPLLTKYLEGETSLSEEKILNEYFASGKVDPTFEEYKPLFNFFEEQRKTAFEGEVNLPEKKSTFLNKKYYRWSAIAASVLIVCSVYFFNQKQTKIKSTEVNHELAMKHTQDLLYMMTNVMNDGKKQLQYLNEFNTTQNQIIQQK</sequence>
<keyword evidence="1" id="KW-0812">Transmembrane</keyword>
<feature type="transmembrane region" description="Helical" evidence="1">
    <location>
        <begin position="75"/>
        <end position="94"/>
    </location>
</feature>
<dbReference type="Proteomes" id="UP001257659">
    <property type="component" value="Unassembled WGS sequence"/>
</dbReference>
<keyword evidence="3" id="KW-1185">Reference proteome</keyword>
<proteinExistence type="predicted"/>
<dbReference type="EMBL" id="JAVDQA010000003">
    <property type="protein sequence ID" value="MDR6300750.1"/>
    <property type="molecule type" value="Genomic_DNA"/>
</dbReference>
<keyword evidence="1" id="KW-1133">Transmembrane helix</keyword>
<keyword evidence="1" id="KW-0472">Membrane</keyword>